<keyword evidence="13" id="KW-1185">Reference proteome</keyword>
<dbReference type="AlphaFoldDB" id="A0A076EZF5"/>
<dbReference type="Gene3D" id="3.30.2320.10">
    <property type="entry name" value="hypothetical protein PF0899 domain"/>
    <property type="match status" value="1"/>
</dbReference>
<reference evidence="5 10" key="1">
    <citation type="submission" date="2014-07" db="EMBL/GenBank/DDBJ databases">
        <title>Genome Sequence of Rhodococcus opacus Strain R7, a Biodegrader of Mono- and Polycyclic Aromatic Hydrocarbons.</title>
        <authorList>
            <person name="Di Gennaro P."/>
            <person name="Zampolli J."/>
            <person name="Presti I."/>
            <person name="Cappelletti M."/>
            <person name="D'Ursi P."/>
            <person name="Orro A."/>
            <person name="Mezzelani A."/>
            <person name="Milanesi L."/>
        </authorList>
    </citation>
    <scope>NUCLEOTIDE SEQUENCE [LARGE SCALE GENOMIC DNA]</scope>
    <source>
        <strain evidence="5 10">R7</strain>
    </source>
</reference>
<organism evidence="5 10">
    <name type="scientific">Rhodococcus opacus</name>
    <name type="common">Nocardia opaca</name>
    <dbReference type="NCBI Taxonomy" id="37919"/>
    <lineage>
        <taxon>Bacteria</taxon>
        <taxon>Bacillati</taxon>
        <taxon>Actinomycetota</taxon>
        <taxon>Actinomycetes</taxon>
        <taxon>Mycobacteriales</taxon>
        <taxon>Nocardiaceae</taxon>
        <taxon>Rhodococcus</taxon>
    </lineage>
</organism>
<evidence type="ECO:0000313" key="9">
    <source>
        <dbReference type="EMBL" id="WLF46385.1"/>
    </source>
</evidence>
<name>A0A076EZF5_RHOOP</name>
<dbReference type="eggNOG" id="COG1659">
    <property type="taxonomic scope" value="Bacteria"/>
</dbReference>
<keyword evidence="6" id="KW-0378">Hydrolase</keyword>
<sequence>MSDSSNLHRNLAPVTEVAWQQIGEEAARTFKRHVAGRRVVDVAGPFGYSYSAHNLGRVTPIKTSDSRIRAQQRQVDPLVELRFPFTLSRAEVDDVARGSLDSDWQPVKDAAKAVAFAEDQSIFQGFDEAGIRGLGPSSDNPVLSLPEDPLLIPDAVASALSALRLAGVEGPYSVVLDADAYTAVSETRDEGHPVFHHLRDLVTGDIIWAPAISGGYVLSTRGGDNQLTLGTDLSIGYDSHTATDVTLYLEETFTFASLTAEAAVVLAR</sequence>
<dbReference type="EMBL" id="CP009111">
    <property type="protein sequence ID" value="ANS30610.1"/>
    <property type="molecule type" value="Genomic_DNA"/>
</dbReference>
<dbReference type="EMBL" id="CP130953">
    <property type="protein sequence ID" value="WLF46385.1"/>
    <property type="molecule type" value="Genomic_DNA"/>
</dbReference>
<keyword evidence="3" id="KW-1284">Encapsulin nanocompartment</keyword>
<dbReference type="Proteomes" id="UP001066327">
    <property type="component" value="Unassembled WGS sequence"/>
</dbReference>
<evidence type="ECO:0000313" key="10">
    <source>
        <dbReference type="Proteomes" id="UP000028488"/>
    </source>
</evidence>
<dbReference type="Gene3D" id="3.30.2400.30">
    <property type="match status" value="1"/>
</dbReference>
<dbReference type="EMBL" id="JAPWIS010000006">
    <property type="protein sequence ID" value="MCZ4584716.1"/>
    <property type="molecule type" value="Genomic_DNA"/>
</dbReference>
<evidence type="ECO:0000256" key="3">
    <source>
        <dbReference type="ARBA" id="ARBA00033787"/>
    </source>
</evidence>
<dbReference type="PANTHER" id="PTHR37165:SF1">
    <property type="entry name" value="TYPE 1 ENCAPSULIN SHELL PROTEIN"/>
    <property type="match status" value="1"/>
</dbReference>
<evidence type="ECO:0000313" key="11">
    <source>
        <dbReference type="Proteomes" id="UP000186108"/>
    </source>
</evidence>
<reference evidence="9" key="7">
    <citation type="submission" date="2023-07" db="EMBL/GenBank/DDBJ databases">
        <title>Genomic analysis of Rhodococcus opacus VOC-14 with glycol ethers degradation activity.</title>
        <authorList>
            <person name="Narkevich D.A."/>
            <person name="Hlushen A.M."/>
            <person name="Akhremchuk A.E."/>
            <person name="Sikolenko M.A."/>
            <person name="Valentovich L.N."/>
        </authorList>
    </citation>
    <scope>NUCLEOTIDE SEQUENCE</scope>
    <source>
        <strain evidence="9">VOC-14</strain>
    </source>
</reference>
<dbReference type="GO" id="GO:0140737">
    <property type="term" value="C:encapsulin nanocompartment"/>
    <property type="evidence" value="ECO:0007669"/>
    <property type="project" value="UniProtKB-SubCell"/>
</dbReference>
<reference evidence="8" key="5">
    <citation type="submission" date="2018-02" db="EMBL/GenBank/DDBJ databases">
        <authorList>
            <person name="Cohen D.B."/>
            <person name="Kent A.D."/>
        </authorList>
    </citation>
    <scope>NUCLEOTIDE SEQUENCE</scope>
    <source>
        <strain evidence="8">04-OD7</strain>
    </source>
</reference>
<evidence type="ECO:0000313" key="12">
    <source>
        <dbReference type="Proteomes" id="UP000239290"/>
    </source>
</evidence>
<evidence type="ECO:0000256" key="2">
    <source>
        <dbReference type="ARBA" id="ARBA00033743"/>
    </source>
</evidence>
<dbReference type="EMBL" id="PUIO01000016">
    <property type="protein sequence ID" value="PQP24022.1"/>
    <property type="molecule type" value="Genomic_DNA"/>
</dbReference>
<evidence type="ECO:0000313" key="6">
    <source>
        <dbReference type="EMBL" id="ANS30610.1"/>
    </source>
</evidence>
<gene>
    <name evidence="6" type="primary">lin</name>
    <name evidence="8" type="ORF">C5613_15655</name>
    <name evidence="5" type="ORF">EP51_30710</name>
    <name evidence="7" type="ORF">O4328_13620</name>
    <name evidence="9" type="ORF">Q5707_31570</name>
    <name evidence="6" type="ORF">R1CP_29910</name>
</gene>
<dbReference type="RefSeq" id="WP_005251300.1">
    <property type="nucleotide sequence ID" value="NZ_CAJUXZ010000001.1"/>
</dbReference>
<dbReference type="GeneID" id="69894126"/>
<proteinExistence type="inferred from homology"/>
<dbReference type="NCBIfam" id="NF041155">
    <property type="entry name" value="encap_f1"/>
    <property type="match status" value="1"/>
</dbReference>
<dbReference type="EMBL" id="CP008947">
    <property type="protein sequence ID" value="AII08759.1"/>
    <property type="molecule type" value="Genomic_DNA"/>
</dbReference>
<dbReference type="InterPro" id="IPR007544">
    <property type="entry name" value="ENCAP"/>
</dbReference>
<dbReference type="PATRIC" id="fig|37919.13.peg.6250"/>
<comment type="subcellular location">
    <subcellularLocation>
        <location evidence="1">Encapsulin nanocompartment</location>
    </subcellularLocation>
</comment>
<evidence type="ECO:0000256" key="1">
    <source>
        <dbReference type="ARBA" id="ARBA00033738"/>
    </source>
</evidence>
<comment type="similarity">
    <text evidence="2">Belongs to the encapsulin family. Family 1 subfamily.</text>
</comment>
<dbReference type="GO" id="GO:0016787">
    <property type="term" value="F:hydrolase activity"/>
    <property type="evidence" value="ECO:0007669"/>
    <property type="project" value="UniProtKB-KW"/>
</dbReference>
<evidence type="ECO:0000313" key="8">
    <source>
        <dbReference type="EMBL" id="PQP24022.1"/>
    </source>
</evidence>
<evidence type="ECO:0000313" key="5">
    <source>
        <dbReference type="EMBL" id="AII08759.1"/>
    </source>
</evidence>
<reference evidence="6 11" key="2">
    <citation type="submission" date="2014-07" db="EMBL/GenBank/DDBJ databases">
        <authorList>
            <person name="Zhang J.E."/>
            <person name="Yang H."/>
            <person name="Guo J."/>
            <person name="Deng Z."/>
            <person name="Luo H."/>
            <person name="Luo M."/>
            <person name="Zhao B."/>
        </authorList>
    </citation>
    <scope>NUCLEOTIDE SEQUENCE [LARGE SCALE GENOMIC DNA]</scope>
    <source>
        <strain evidence="6 11">1CP</strain>
    </source>
</reference>
<evidence type="ECO:0000256" key="4">
    <source>
        <dbReference type="ARBA" id="ARBA00050023"/>
    </source>
</evidence>
<protein>
    <recommendedName>
        <fullName evidence="4">Type 1 encapsulin shell protein</fullName>
    </recommendedName>
</protein>
<reference evidence="7" key="6">
    <citation type="submission" date="2022-12" db="EMBL/GenBank/DDBJ databases">
        <authorList>
            <person name="Krivoruchko A.V."/>
            <person name="Elkin A."/>
        </authorList>
    </citation>
    <scope>NUCLEOTIDE SEQUENCE</scope>
    <source>
        <strain evidence="7">IEGM 249</strain>
    </source>
</reference>
<dbReference type="Pfam" id="PF04454">
    <property type="entry name" value="Linocin_M18"/>
    <property type="match status" value="1"/>
</dbReference>
<dbReference type="Proteomes" id="UP001231166">
    <property type="component" value="Chromosome"/>
</dbReference>
<reference evidence="12" key="4">
    <citation type="submission" date="2018-02" db="EMBL/GenBank/DDBJ databases">
        <title>Draft genome sequencing of Rhodococcus opacus KU647198.</title>
        <authorList>
            <person name="Zheng B.-X."/>
        </authorList>
    </citation>
    <scope>NUCLEOTIDE SEQUENCE [LARGE SCALE GENOMIC DNA]</scope>
    <source>
        <strain evidence="12">04-OD7</strain>
    </source>
</reference>
<dbReference type="PANTHER" id="PTHR37165">
    <property type="entry name" value="PEPTIDASE U56 FAMILY"/>
    <property type="match status" value="1"/>
</dbReference>
<accession>A0A076EZF5</accession>
<dbReference type="Proteomes" id="UP000028488">
    <property type="component" value="Chromosome"/>
</dbReference>
<reference evidence="8" key="3">
    <citation type="journal article" date="2018" name="Genome Announc.">
        <title>Draft Genome Sequence of Rhodococcus opacus Strain 04-OD7, Which Can Mobilize Phosphate.</title>
        <authorList>
            <person name="Zheng B.X."/>
            <person name="Zhang H.K."/>
            <person name="Ding K."/>
        </authorList>
    </citation>
    <scope>NUCLEOTIDE SEQUENCE</scope>
    <source>
        <strain evidence="8">04-OD7</strain>
    </source>
</reference>
<dbReference type="Proteomes" id="UP000239290">
    <property type="component" value="Unassembled WGS sequence"/>
</dbReference>
<evidence type="ECO:0000313" key="13">
    <source>
        <dbReference type="Proteomes" id="UP001066327"/>
    </source>
</evidence>
<dbReference type="PIRSF" id="PIRSF019254">
    <property type="entry name" value="CFP29"/>
    <property type="match status" value="1"/>
</dbReference>
<dbReference type="InterPro" id="IPR051429">
    <property type="entry name" value="Encapsulin_nc"/>
</dbReference>
<dbReference type="Proteomes" id="UP000186108">
    <property type="component" value="Chromosome"/>
</dbReference>
<evidence type="ECO:0000313" key="7">
    <source>
        <dbReference type="EMBL" id="MCZ4584716.1"/>
    </source>
</evidence>